<dbReference type="STRING" id="37001.A0A1A9WZX9"/>
<protein>
    <recommendedName>
        <fullName evidence="3">Reverse transcriptase zinc-binding domain-containing protein</fullName>
    </recommendedName>
</protein>
<evidence type="ECO:0000313" key="1">
    <source>
        <dbReference type="EnsemblMetazoa" id="GBRI039116-PA"/>
    </source>
</evidence>
<reference evidence="1" key="2">
    <citation type="submission" date="2020-05" db="UniProtKB">
        <authorList>
            <consortium name="EnsemblMetazoa"/>
        </authorList>
    </citation>
    <scope>IDENTIFICATION</scope>
    <source>
        <strain evidence="1">IAEA</strain>
    </source>
</reference>
<accession>A0A1A9WZX9</accession>
<evidence type="ECO:0008006" key="3">
    <source>
        <dbReference type="Google" id="ProtNLM"/>
    </source>
</evidence>
<proteinExistence type="predicted"/>
<evidence type="ECO:0000313" key="2">
    <source>
        <dbReference type="Proteomes" id="UP000091820"/>
    </source>
</evidence>
<organism evidence="1 2">
    <name type="scientific">Glossina brevipalpis</name>
    <dbReference type="NCBI Taxonomy" id="37001"/>
    <lineage>
        <taxon>Eukaryota</taxon>
        <taxon>Metazoa</taxon>
        <taxon>Ecdysozoa</taxon>
        <taxon>Arthropoda</taxon>
        <taxon>Hexapoda</taxon>
        <taxon>Insecta</taxon>
        <taxon>Pterygota</taxon>
        <taxon>Neoptera</taxon>
        <taxon>Endopterygota</taxon>
        <taxon>Diptera</taxon>
        <taxon>Brachycera</taxon>
        <taxon>Muscomorpha</taxon>
        <taxon>Hippoboscoidea</taxon>
        <taxon>Glossinidae</taxon>
        <taxon>Glossina</taxon>
    </lineage>
</organism>
<dbReference type="AlphaFoldDB" id="A0A1A9WZX9"/>
<dbReference type="EnsemblMetazoa" id="GBRI039116-RA">
    <property type="protein sequence ID" value="GBRI039116-PA"/>
    <property type="gene ID" value="GBRI039116"/>
</dbReference>
<reference evidence="2" key="1">
    <citation type="submission" date="2014-03" db="EMBL/GenBank/DDBJ databases">
        <authorList>
            <person name="Aksoy S."/>
            <person name="Warren W."/>
            <person name="Wilson R.K."/>
        </authorList>
    </citation>
    <scope>NUCLEOTIDE SEQUENCE [LARGE SCALE GENOMIC DNA]</scope>
    <source>
        <strain evidence="2">IAEA</strain>
    </source>
</reference>
<dbReference type="Proteomes" id="UP000091820">
    <property type="component" value="Unassembled WGS sequence"/>
</dbReference>
<dbReference type="VEuPathDB" id="VectorBase:GBRI039116"/>
<name>A0A1A9WZX9_9MUSC</name>
<keyword evidence="2" id="KW-1185">Reference proteome</keyword>
<sequence length="392" mass="46642">MDLKILSYNIRGLKDEMIILATNARTLQNMINDLLTFCETKTVDITLDFCNIMIFRASGKRQNYEKWTLKDKEIQVRTEYSYLNMTLASNIDSTAQVKKLRSKVKKALSPLFPEEIITPKKQYEICRNICINIYFTSYLHQYWPYNDDEAIDQLQGYFIKRILKLSLQLKTPLHVLLLETGSESWFLIYLESYLNYITRILYERSPNALIYKLSLLIVEHKLLWAQNLSWKSSVSRDNWQNTCRLYIEERRKKYETKYLRLQQSVDVFYKKLDYTKGQSYMFMCENLSVPGIRWIFKARCDLLCLNKSHFSKKGYKFCQLCKTKSLETIQHFIGLCPSLKDIRKAFLKSEIILEQQDIIDVLNGRRGWEALGDYVHNAWEHRCENIRFKKVG</sequence>